<keyword evidence="18" id="KW-1185">Reference proteome</keyword>
<evidence type="ECO:0000256" key="3">
    <source>
        <dbReference type="ARBA" id="ARBA00012438"/>
    </source>
</evidence>
<dbReference type="PROSITE" id="PS50885">
    <property type="entry name" value="HAMP"/>
    <property type="match status" value="1"/>
</dbReference>
<evidence type="ECO:0000313" key="17">
    <source>
        <dbReference type="EMBL" id="MBB6674281.1"/>
    </source>
</evidence>
<keyword evidence="7 14" id="KW-0812">Transmembrane</keyword>
<dbReference type="FunFam" id="3.30.565.10:FF:000006">
    <property type="entry name" value="Sensor histidine kinase WalK"/>
    <property type="match status" value="1"/>
</dbReference>
<evidence type="ECO:0000256" key="1">
    <source>
        <dbReference type="ARBA" id="ARBA00000085"/>
    </source>
</evidence>
<keyword evidence="10" id="KW-0067">ATP-binding</keyword>
<sequence length="379" mass="41643">MTPPKLTDAQYEEALKRAGAVNRKKEETDYHIAKDDQGREQLVVLRPLGAAGRAQGLVQISTGTASLKDALNKQLLLFVCLAVLALAAGLITLLAVLRRTLSPLSELVDRVERIDAGNLDERFPATPIPSEIGRLSASLGGMLDRLNSSFEAEKEAKEQMRQFVADASHELRTPLTSIHGFLEVLLRGASSRPEQLEKALRSMYGESERLKKLVEDLLALAKLDRAESLKASEGELSETVREMEPQLRMLAGNRQVDFQLQHGLRCRYDAYKIKQVILNLFHNAVQHTDAATGSIKLSLDRAEGGVRLAVSDNGTGIEAVHLPHVFDRFYRSDSSRTRKYGGSGLGLSISRAIAEAHGGTIEARSEPGRETVFTIILPF</sequence>
<dbReference type="FunFam" id="1.10.287.130:FF:000001">
    <property type="entry name" value="Two-component sensor histidine kinase"/>
    <property type="match status" value="1"/>
</dbReference>
<evidence type="ECO:0000256" key="11">
    <source>
        <dbReference type="ARBA" id="ARBA00022989"/>
    </source>
</evidence>
<dbReference type="SUPFAM" id="SSF47384">
    <property type="entry name" value="Homodimeric domain of signal transducing histidine kinase"/>
    <property type="match status" value="1"/>
</dbReference>
<dbReference type="PANTHER" id="PTHR45436">
    <property type="entry name" value="SENSOR HISTIDINE KINASE YKOH"/>
    <property type="match status" value="1"/>
</dbReference>
<dbReference type="PRINTS" id="PR00344">
    <property type="entry name" value="BCTRLSENSOR"/>
</dbReference>
<dbReference type="Proteomes" id="UP000547209">
    <property type="component" value="Unassembled WGS sequence"/>
</dbReference>
<keyword evidence="12" id="KW-0902">Two-component regulatory system</keyword>
<organism evidence="17 18">
    <name type="scientific">Cohnella nanjingensis</name>
    <dbReference type="NCBI Taxonomy" id="1387779"/>
    <lineage>
        <taxon>Bacteria</taxon>
        <taxon>Bacillati</taxon>
        <taxon>Bacillota</taxon>
        <taxon>Bacilli</taxon>
        <taxon>Bacillales</taxon>
        <taxon>Paenibacillaceae</taxon>
        <taxon>Cohnella</taxon>
    </lineage>
</organism>
<accession>A0A7X0RXH3</accession>
<dbReference type="AlphaFoldDB" id="A0A7X0RXH3"/>
<keyword evidence="8" id="KW-0547">Nucleotide-binding</keyword>
<keyword evidence="5" id="KW-0597">Phosphoprotein</keyword>
<dbReference type="CDD" id="cd06225">
    <property type="entry name" value="HAMP"/>
    <property type="match status" value="1"/>
</dbReference>
<dbReference type="Pfam" id="PF00512">
    <property type="entry name" value="HisKA"/>
    <property type="match status" value="1"/>
</dbReference>
<dbReference type="InterPro" id="IPR036890">
    <property type="entry name" value="HATPase_C_sf"/>
</dbReference>
<evidence type="ECO:0000256" key="9">
    <source>
        <dbReference type="ARBA" id="ARBA00022777"/>
    </source>
</evidence>
<dbReference type="GO" id="GO:0000155">
    <property type="term" value="F:phosphorelay sensor kinase activity"/>
    <property type="evidence" value="ECO:0007669"/>
    <property type="project" value="InterPro"/>
</dbReference>
<dbReference type="InterPro" id="IPR003660">
    <property type="entry name" value="HAMP_dom"/>
</dbReference>
<dbReference type="InterPro" id="IPR004358">
    <property type="entry name" value="Sig_transdc_His_kin-like_C"/>
</dbReference>
<keyword evidence="9" id="KW-0418">Kinase</keyword>
<dbReference type="InterPro" id="IPR005467">
    <property type="entry name" value="His_kinase_dom"/>
</dbReference>
<evidence type="ECO:0000256" key="13">
    <source>
        <dbReference type="ARBA" id="ARBA00023136"/>
    </source>
</evidence>
<evidence type="ECO:0000259" key="16">
    <source>
        <dbReference type="PROSITE" id="PS50885"/>
    </source>
</evidence>
<dbReference type="InterPro" id="IPR003594">
    <property type="entry name" value="HATPase_dom"/>
</dbReference>
<comment type="catalytic activity">
    <reaction evidence="1">
        <text>ATP + protein L-histidine = ADP + protein N-phospho-L-histidine.</text>
        <dbReference type="EC" id="2.7.13.3"/>
    </reaction>
</comment>
<evidence type="ECO:0000256" key="14">
    <source>
        <dbReference type="SAM" id="Phobius"/>
    </source>
</evidence>
<dbReference type="PANTHER" id="PTHR45436:SF5">
    <property type="entry name" value="SENSOR HISTIDINE KINASE TRCS"/>
    <property type="match status" value="1"/>
</dbReference>
<comment type="caution">
    <text evidence="17">The sequence shown here is derived from an EMBL/GenBank/DDBJ whole genome shotgun (WGS) entry which is preliminary data.</text>
</comment>
<protein>
    <recommendedName>
        <fullName evidence="3">histidine kinase</fullName>
        <ecNumber evidence="3">2.7.13.3</ecNumber>
    </recommendedName>
</protein>
<evidence type="ECO:0000256" key="12">
    <source>
        <dbReference type="ARBA" id="ARBA00023012"/>
    </source>
</evidence>
<dbReference type="InterPro" id="IPR036097">
    <property type="entry name" value="HisK_dim/P_sf"/>
</dbReference>
<gene>
    <name evidence="17" type="ORF">H7C19_26715</name>
</gene>
<dbReference type="InterPro" id="IPR050428">
    <property type="entry name" value="TCS_sensor_his_kinase"/>
</dbReference>
<keyword evidence="6" id="KW-0808">Transferase</keyword>
<proteinExistence type="predicted"/>
<dbReference type="SUPFAM" id="SSF55874">
    <property type="entry name" value="ATPase domain of HSP90 chaperone/DNA topoisomerase II/histidine kinase"/>
    <property type="match status" value="1"/>
</dbReference>
<dbReference type="Gene3D" id="6.10.340.10">
    <property type="match status" value="1"/>
</dbReference>
<dbReference type="GO" id="GO:0005524">
    <property type="term" value="F:ATP binding"/>
    <property type="evidence" value="ECO:0007669"/>
    <property type="project" value="UniProtKB-KW"/>
</dbReference>
<dbReference type="SMART" id="SM00387">
    <property type="entry name" value="HATPase_c"/>
    <property type="match status" value="1"/>
</dbReference>
<evidence type="ECO:0000256" key="10">
    <source>
        <dbReference type="ARBA" id="ARBA00022840"/>
    </source>
</evidence>
<evidence type="ECO:0000259" key="15">
    <source>
        <dbReference type="PROSITE" id="PS50109"/>
    </source>
</evidence>
<dbReference type="EC" id="2.7.13.3" evidence="3"/>
<feature type="transmembrane region" description="Helical" evidence="14">
    <location>
        <begin position="75"/>
        <end position="97"/>
    </location>
</feature>
<dbReference type="Gene3D" id="3.30.565.10">
    <property type="entry name" value="Histidine kinase-like ATPase, C-terminal domain"/>
    <property type="match status" value="1"/>
</dbReference>
<evidence type="ECO:0000256" key="2">
    <source>
        <dbReference type="ARBA" id="ARBA00004651"/>
    </source>
</evidence>
<dbReference type="SMART" id="SM00304">
    <property type="entry name" value="HAMP"/>
    <property type="match status" value="1"/>
</dbReference>
<dbReference type="CDD" id="cd00082">
    <property type="entry name" value="HisKA"/>
    <property type="match status" value="1"/>
</dbReference>
<evidence type="ECO:0000256" key="6">
    <source>
        <dbReference type="ARBA" id="ARBA00022679"/>
    </source>
</evidence>
<dbReference type="SUPFAM" id="SSF158472">
    <property type="entry name" value="HAMP domain-like"/>
    <property type="match status" value="1"/>
</dbReference>
<dbReference type="Pfam" id="PF02518">
    <property type="entry name" value="HATPase_c"/>
    <property type="match status" value="1"/>
</dbReference>
<evidence type="ECO:0000256" key="4">
    <source>
        <dbReference type="ARBA" id="ARBA00022475"/>
    </source>
</evidence>
<dbReference type="Pfam" id="PF00672">
    <property type="entry name" value="HAMP"/>
    <property type="match status" value="1"/>
</dbReference>
<comment type="subcellular location">
    <subcellularLocation>
        <location evidence="2">Cell membrane</location>
        <topology evidence="2">Multi-pass membrane protein</topology>
    </subcellularLocation>
</comment>
<evidence type="ECO:0000313" key="18">
    <source>
        <dbReference type="Proteomes" id="UP000547209"/>
    </source>
</evidence>
<keyword evidence="4" id="KW-1003">Cell membrane</keyword>
<dbReference type="PROSITE" id="PS50109">
    <property type="entry name" value="HIS_KIN"/>
    <property type="match status" value="1"/>
</dbReference>
<dbReference type="Gene3D" id="1.10.287.130">
    <property type="match status" value="1"/>
</dbReference>
<dbReference type="InterPro" id="IPR003661">
    <property type="entry name" value="HisK_dim/P_dom"/>
</dbReference>
<name>A0A7X0RXH3_9BACL</name>
<evidence type="ECO:0000256" key="5">
    <source>
        <dbReference type="ARBA" id="ARBA00022553"/>
    </source>
</evidence>
<dbReference type="SMART" id="SM00388">
    <property type="entry name" value="HisKA"/>
    <property type="match status" value="1"/>
</dbReference>
<dbReference type="CDD" id="cd00075">
    <property type="entry name" value="HATPase"/>
    <property type="match status" value="1"/>
</dbReference>
<reference evidence="17 18" key="1">
    <citation type="submission" date="2020-08" db="EMBL/GenBank/DDBJ databases">
        <title>Cohnella phylogeny.</title>
        <authorList>
            <person name="Dunlap C."/>
        </authorList>
    </citation>
    <scope>NUCLEOTIDE SEQUENCE [LARGE SCALE GENOMIC DNA]</scope>
    <source>
        <strain evidence="17 18">DSM 28246</strain>
    </source>
</reference>
<evidence type="ECO:0000256" key="7">
    <source>
        <dbReference type="ARBA" id="ARBA00022692"/>
    </source>
</evidence>
<feature type="domain" description="Histidine kinase" evidence="15">
    <location>
        <begin position="166"/>
        <end position="379"/>
    </location>
</feature>
<keyword evidence="11 14" id="KW-1133">Transmembrane helix</keyword>
<feature type="domain" description="HAMP" evidence="16">
    <location>
        <begin position="98"/>
        <end position="151"/>
    </location>
</feature>
<evidence type="ECO:0000256" key="8">
    <source>
        <dbReference type="ARBA" id="ARBA00022741"/>
    </source>
</evidence>
<dbReference type="EMBL" id="JACJVP010000045">
    <property type="protein sequence ID" value="MBB6674281.1"/>
    <property type="molecule type" value="Genomic_DNA"/>
</dbReference>
<dbReference type="GO" id="GO:0005886">
    <property type="term" value="C:plasma membrane"/>
    <property type="evidence" value="ECO:0007669"/>
    <property type="project" value="UniProtKB-SubCell"/>
</dbReference>
<keyword evidence="13 14" id="KW-0472">Membrane</keyword>